<comment type="caution">
    <text evidence="2">The sequence shown here is derived from an EMBL/GenBank/DDBJ whole genome shotgun (WGS) entry which is preliminary data.</text>
</comment>
<feature type="compositionally biased region" description="Basic and acidic residues" evidence="1">
    <location>
        <begin position="172"/>
        <end position="182"/>
    </location>
</feature>
<dbReference type="AlphaFoldDB" id="A0A8J6HE32"/>
<gene>
    <name evidence="2" type="ORF">GEV33_009956</name>
</gene>
<dbReference type="Proteomes" id="UP000719412">
    <property type="component" value="Unassembled WGS sequence"/>
</dbReference>
<sequence>MLLNPLFVKRARSSLKRSAHASQPSSASEFQLDLSLGRDRQAAETSTLSRVAYTTHTTTNKQDDSETVTLGSWNGPELLEMYEYESDARFLSTELGSGENPLAHDHEHDTVDRAHPVRMVLRGYGRELSRSHAGVDRLLLWTLHTGAVTSITRPCNATPECSALKTMPVVGDPRHDRVRGEETPGDGTMGCELGKLASSGGSGNNRKPDEAAPPATVDPRLPLTAKQKYNMLASWKGISRAMESTGVCMFLKTGLQIYEGHDDQLNRPGPMA</sequence>
<dbReference type="EMBL" id="JABDTM020025761">
    <property type="protein sequence ID" value="KAH0812836.1"/>
    <property type="molecule type" value="Genomic_DNA"/>
</dbReference>
<organism evidence="2 3">
    <name type="scientific">Tenebrio molitor</name>
    <name type="common">Yellow mealworm beetle</name>
    <dbReference type="NCBI Taxonomy" id="7067"/>
    <lineage>
        <taxon>Eukaryota</taxon>
        <taxon>Metazoa</taxon>
        <taxon>Ecdysozoa</taxon>
        <taxon>Arthropoda</taxon>
        <taxon>Hexapoda</taxon>
        <taxon>Insecta</taxon>
        <taxon>Pterygota</taxon>
        <taxon>Neoptera</taxon>
        <taxon>Endopterygota</taxon>
        <taxon>Coleoptera</taxon>
        <taxon>Polyphaga</taxon>
        <taxon>Cucujiformia</taxon>
        <taxon>Tenebrionidae</taxon>
        <taxon>Tenebrio</taxon>
    </lineage>
</organism>
<evidence type="ECO:0000256" key="1">
    <source>
        <dbReference type="SAM" id="MobiDB-lite"/>
    </source>
</evidence>
<accession>A0A8J6HE32</accession>
<protein>
    <submittedName>
        <fullName evidence="2">Uncharacterized protein</fullName>
    </submittedName>
</protein>
<keyword evidence="3" id="KW-1185">Reference proteome</keyword>
<feature type="region of interest" description="Disordered" evidence="1">
    <location>
        <begin position="167"/>
        <end position="222"/>
    </location>
</feature>
<evidence type="ECO:0000313" key="2">
    <source>
        <dbReference type="EMBL" id="KAH0812836.1"/>
    </source>
</evidence>
<reference evidence="2" key="2">
    <citation type="submission" date="2021-08" db="EMBL/GenBank/DDBJ databases">
        <authorList>
            <person name="Eriksson T."/>
        </authorList>
    </citation>
    <scope>NUCLEOTIDE SEQUENCE</scope>
    <source>
        <strain evidence="2">Stoneville</strain>
        <tissue evidence="2">Whole head</tissue>
    </source>
</reference>
<reference evidence="2" key="1">
    <citation type="journal article" date="2020" name="J Insects Food Feed">
        <title>The yellow mealworm (Tenebrio molitor) genome: a resource for the emerging insects as food and feed industry.</title>
        <authorList>
            <person name="Eriksson T."/>
            <person name="Andere A."/>
            <person name="Kelstrup H."/>
            <person name="Emery V."/>
            <person name="Picard C."/>
        </authorList>
    </citation>
    <scope>NUCLEOTIDE SEQUENCE</scope>
    <source>
        <strain evidence="2">Stoneville</strain>
        <tissue evidence="2">Whole head</tissue>
    </source>
</reference>
<evidence type="ECO:0000313" key="3">
    <source>
        <dbReference type="Proteomes" id="UP000719412"/>
    </source>
</evidence>
<proteinExistence type="predicted"/>
<name>A0A8J6HE32_TENMO</name>